<feature type="transmembrane region" description="Helical" evidence="10">
    <location>
        <begin position="303"/>
        <end position="324"/>
    </location>
</feature>
<feature type="domain" description="G-protein coupled receptors family 1 profile" evidence="11">
    <location>
        <begin position="291"/>
        <end position="422"/>
    </location>
</feature>
<dbReference type="Gene3D" id="1.20.1070.10">
    <property type="entry name" value="Rhodopsin 7-helix transmembrane proteins"/>
    <property type="match status" value="2"/>
</dbReference>
<evidence type="ECO:0000256" key="8">
    <source>
        <dbReference type="ARBA" id="ARBA00023224"/>
    </source>
</evidence>
<gene>
    <name evidence="12" type="ORF">Cfor_03221</name>
</gene>
<dbReference type="InParanoid" id="A0A6L2PCZ5"/>
<dbReference type="SUPFAM" id="SSF81321">
    <property type="entry name" value="Family A G protein-coupled receptor-like"/>
    <property type="match status" value="2"/>
</dbReference>
<keyword evidence="3 9" id="KW-0812">Transmembrane</keyword>
<dbReference type="PRINTS" id="PR00237">
    <property type="entry name" value="GPCRRHODOPSN"/>
</dbReference>
<reference evidence="13" key="1">
    <citation type="submission" date="2020-01" db="EMBL/GenBank/DDBJ databases">
        <title>Draft genome sequence of the Termite Coptotermes fromosanus.</title>
        <authorList>
            <person name="Itakura S."/>
            <person name="Yosikawa Y."/>
            <person name="Umezawa K."/>
        </authorList>
    </citation>
    <scope>NUCLEOTIDE SEQUENCE [LARGE SCALE GENOMIC DNA]</scope>
</reference>
<evidence type="ECO:0000256" key="2">
    <source>
        <dbReference type="ARBA" id="ARBA00010663"/>
    </source>
</evidence>
<evidence type="ECO:0000256" key="7">
    <source>
        <dbReference type="ARBA" id="ARBA00023170"/>
    </source>
</evidence>
<evidence type="ECO:0000256" key="1">
    <source>
        <dbReference type="ARBA" id="ARBA00004141"/>
    </source>
</evidence>
<keyword evidence="7 9" id="KW-0675">Receptor</keyword>
<dbReference type="PANTHER" id="PTHR24243">
    <property type="entry name" value="G-PROTEIN COUPLED RECEPTOR"/>
    <property type="match status" value="1"/>
</dbReference>
<dbReference type="GO" id="GO:0004930">
    <property type="term" value="F:G protein-coupled receptor activity"/>
    <property type="evidence" value="ECO:0007669"/>
    <property type="project" value="UniProtKB-KW"/>
</dbReference>
<evidence type="ECO:0000313" key="13">
    <source>
        <dbReference type="Proteomes" id="UP000502823"/>
    </source>
</evidence>
<dbReference type="GO" id="GO:0005886">
    <property type="term" value="C:plasma membrane"/>
    <property type="evidence" value="ECO:0007669"/>
    <property type="project" value="TreeGrafter"/>
</dbReference>
<keyword evidence="13" id="KW-1185">Reference proteome</keyword>
<feature type="transmembrane region" description="Helical" evidence="10">
    <location>
        <begin position="400"/>
        <end position="425"/>
    </location>
</feature>
<dbReference type="InterPro" id="IPR017452">
    <property type="entry name" value="GPCR_Rhodpsn_7TM"/>
</dbReference>
<organism evidence="12 13">
    <name type="scientific">Coptotermes formosanus</name>
    <name type="common">Formosan subterranean termite</name>
    <dbReference type="NCBI Taxonomy" id="36987"/>
    <lineage>
        <taxon>Eukaryota</taxon>
        <taxon>Metazoa</taxon>
        <taxon>Ecdysozoa</taxon>
        <taxon>Arthropoda</taxon>
        <taxon>Hexapoda</taxon>
        <taxon>Insecta</taxon>
        <taxon>Pterygota</taxon>
        <taxon>Neoptera</taxon>
        <taxon>Polyneoptera</taxon>
        <taxon>Dictyoptera</taxon>
        <taxon>Blattodea</taxon>
        <taxon>Blattoidea</taxon>
        <taxon>Termitoidae</taxon>
        <taxon>Rhinotermitidae</taxon>
        <taxon>Coptotermes</taxon>
    </lineage>
</organism>
<dbReference type="OrthoDB" id="10036964at2759"/>
<keyword evidence="5 9" id="KW-0297">G-protein coupled receptor</keyword>
<evidence type="ECO:0000256" key="3">
    <source>
        <dbReference type="ARBA" id="ARBA00022692"/>
    </source>
</evidence>
<comment type="similarity">
    <text evidence="2 9">Belongs to the G-protein coupled receptor 1 family.</text>
</comment>
<sequence>KVVPFVELTVAHASVLTILAISFERYYAICEPLKASYVCTKARALVICLLAWLFAALFTSPILLIAQFYEQWEYIDGSLVPACLTEADSFWSTFFFVMIISVFFLLPLLVLIVLYAVMTRHLMAEPITSAVKDLESTNTRARKQVVLMLGTVVVSFFLCLIPFRVFTLWFIFFSANQLHVLGVERYYSILYFCRTMLYLNSAVNPILYNLMSSKFRDGFMRVCGLKRKNTVLVRRGTASTSVCSSTRRFSSFGTAQRNSPDLSWRSASSPILGVADYHLEPYIDGTIVAVCLTQADTFWTASFFISSIALFFALPLVILVALYVTIARHLMTHPGIIAPPYRYRSHNSGYQHSVLRYRKQVVLMLGTVVLSFFVCLMPFRALTLWIIVSPQEAVFSFETYYNLLYFCRVMTYINSAINPILYNLMSSKFRDGFLRLCGLRTKSRLEFHLGRKGTFNTTSTTTTNCSSGLQESLWMKSLRTSLPANSRFRRTQSSHCGDNNGNNNANCLLLRSKSHLMCSARNNVVRIGEEEVSSRRDESYV</sequence>
<dbReference type="PROSITE" id="PS50262">
    <property type="entry name" value="G_PROTEIN_RECEP_F1_2"/>
    <property type="match status" value="2"/>
</dbReference>
<evidence type="ECO:0000256" key="9">
    <source>
        <dbReference type="RuleBase" id="RU000688"/>
    </source>
</evidence>
<evidence type="ECO:0000256" key="6">
    <source>
        <dbReference type="ARBA" id="ARBA00023136"/>
    </source>
</evidence>
<feature type="transmembrane region" description="Helical" evidence="10">
    <location>
        <begin position="145"/>
        <end position="172"/>
    </location>
</feature>
<keyword evidence="6 10" id="KW-0472">Membrane</keyword>
<feature type="transmembrane region" description="Helical" evidence="10">
    <location>
        <begin position="6"/>
        <end position="23"/>
    </location>
</feature>
<feature type="non-terminal residue" evidence="12">
    <location>
        <position position="1"/>
    </location>
</feature>
<keyword evidence="8 9" id="KW-0807">Transducer</keyword>
<dbReference type="Proteomes" id="UP000502823">
    <property type="component" value="Unassembled WGS sequence"/>
</dbReference>
<dbReference type="InterPro" id="IPR000276">
    <property type="entry name" value="GPCR_Rhodpsn"/>
</dbReference>
<feature type="transmembrane region" description="Helical" evidence="10">
    <location>
        <begin position="44"/>
        <end position="69"/>
    </location>
</feature>
<name>A0A6L2PCZ5_COPFO</name>
<accession>A0A6L2PCZ5</accession>
<feature type="transmembrane region" description="Helical" evidence="10">
    <location>
        <begin position="361"/>
        <end position="388"/>
    </location>
</feature>
<evidence type="ECO:0000313" key="12">
    <source>
        <dbReference type="EMBL" id="GFG30371.1"/>
    </source>
</evidence>
<dbReference type="Pfam" id="PF00001">
    <property type="entry name" value="7tm_1"/>
    <property type="match status" value="2"/>
</dbReference>
<evidence type="ECO:0000256" key="10">
    <source>
        <dbReference type="SAM" id="Phobius"/>
    </source>
</evidence>
<evidence type="ECO:0000259" key="11">
    <source>
        <dbReference type="PROSITE" id="PS50262"/>
    </source>
</evidence>
<comment type="caution">
    <text evidence="12">The sequence shown here is derived from an EMBL/GenBank/DDBJ whole genome shotgun (WGS) entry which is preliminary data.</text>
</comment>
<dbReference type="EMBL" id="BLKM01007316">
    <property type="protein sequence ID" value="GFG30371.1"/>
    <property type="molecule type" value="Genomic_DNA"/>
</dbReference>
<proteinExistence type="inferred from homology"/>
<dbReference type="PROSITE" id="PS00237">
    <property type="entry name" value="G_PROTEIN_RECEP_F1_1"/>
    <property type="match status" value="1"/>
</dbReference>
<evidence type="ECO:0000256" key="4">
    <source>
        <dbReference type="ARBA" id="ARBA00022989"/>
    </source>
</evidence>
<evidence type="ECO:0000256" key="5">
    <source>
        <dbReference type="ARBA" id="ARBA00023040"/>
    </source>
</evidence>
<feature type="transmembrane region" description="Helical" evidence="10">
    <location>
        <begin position="89"/>
        <end position="117"/>
    </location>
</feature>
<dbReference type="AlphaFoldDB" id="A0A6L2PCZ5"/>
<protein>
    <recommendedName>
        <fullName evidence="11">G-protein coupled receptors family 1 profile domain-containing protein</fullName>
    </recommendedName>
</protein>
<keyword evidence="4 10" id="KW-1133">Transmembrane helix</keyword>
<dbReference type="PANTHER" id="PTHR24243:SF233">
    <property type="entry name" value="THYROTROPIN-RELEASING HORMONE RECEPTOR"/>
    <property type="match status" value="1"/>
</dbReference>
<feature type="domain" description="G-protein coupled receptors family 1 profile" evidence="11">
    <location>
        <begin position="1"/>
        <end position="208"/>
    </location>
</feature>
<comment type="subcellular location">
    <subcellularLocation>
        <location evidence="1">Membrane</location>
        <topology evidence="1">Multi-pass membrane protein</topology>
    </subcellularLocation>
</comment>